<dbReference type="SUPFAM" id="SSF55785">
    <property type="entry name" value="PYP-like sensor domain (PAS domain)"/>
    <property type="match status" value="2"/>
</dbReference>
<feature type="compositionally biased region" description="Low complexity" evidence="7">
    <location>
        <begin position="684"/>
        <end position="696"/>
    </location>
</feature>
<evidence type="ECO:0000256" key="4">
    <source>
        <dbReference type="ARBA" id="ARBA00023125"/>
    </source>
</evidence>
<proteinExistence type="predicted"/>
<gene>
    <name evidence="9" type="ORF">CUNI_LOCUS13563</name>
</gene>
<dbReference type="PANTHER" id="PTHR23043:SF36">
    <property type="entry name" value="PROTEIN SINGLE-MINDED"/>
    <property type="match status" value="1"/>
</dbReference>
<evidence type="ECO:0000313" key="9">
    <source>
        <dbReference type="EMBL" id="CAG5128005.1"/>
    </source>
</evidence>
<feature type="region of interest" description="Disordered" evidence="7">
    <location>
        <begin position="303"/>
        <end position="339"/>
    </location>
</feature>
<dbReference type="GO" id="GO:0005634">
    <property type="term" value="C:nucleus"/>
    <property type="evidence" value="ECO:0007669"/>
    <property type="project" value="UniProtKB-SubCell"/>
</dbReference>
<feature type="region of interest" description="Disordered" evidence="7">
    <location>
        <begin position="651"/>
        <end position="696"/>
    </location>
</feature>
<accession>A0A8S3ZJQ6</accession>
<feature type="region of interest" description="Disordered" evidence="7">
    <location>
        <begin position="721"/>
        <end position="776"/>
    </location>
</feature>
<dbReference type="InterPro" id="IPR013655">
    <property type="entry name" value="PAS_fold_3"/>
</dbReference>
<evidence type="ECO:0000313" key="10">
    <source>
        <dbReference type="Proteomes" id="UP000678393"/>
    </source>
</evidence>
<evidence type="ECO:0000256" key="1">
    <source>
        <dbReference type="ARBA" id="ARBA00004123"/>
    </source>
</evidence>
<keyword evidence="2" id="KW-0677">Repeat</keyword>
<sequence length="1050" mass="116520">LGDAWGQKSLPKTPLEKELGSHLLQTLDGFIFVVSPDGKIMYISETASVHLGLSQVELTGGSIYEYIHPADHDEMSALLTAHHQYHNHMLQDVELERSFFLRMKCVLAKRNAGLTSAGYKVIHCSGYLKVKHYTLDIAPYDGCCQNVGLVAVGHSLPPSAITEIKMFSNMFMFRASLDLKLIFLDARVAAVTGYEPQDLIEKTLYHYIHACDILHMRYAHHTLLVKGQVTTRYYRFMAKDGGWVWMQSYATIVHNSRSSRPHCIVSVNYVLSEVLHKDVQVHIDQSMFSKEQSLYSAVKNGVNSSNNSSSTFSNSNLSGKSRPSKHKHRRSPYPLATSESTTELASEYSLDKTILDYSPFDVHSKPLQNYANMVYSSSPETVGVDRYSALYSTAYPHPGMAMYRETACVFSPYPVAGATDPHQSYVDSRSLDGAYEERYYPARDPAAYPGYLSSDAEIQSAAQANTSRLAHVSNTSQNHFQSNFDHQKGCEYIASEGGASNIEYSKSSSLEHLAHTAFHYSDQFSNKSESSASDLDVGSEEYTDKQNQQQKKLCRKSQQKQMHQNMPAAHTGHNISNHITASCTGKSHEGLSSYADADTGRINEKYVVSSRNNENCFSETAENRGLTIQNTVSPPKESVVHQSVIIRHQSNVEPILSSPDRQPSSSLLSDNLDKSHESNPNIDSSHASPSTPTLPTTFSFVQNSSLLSIRSSMPSSSLASTLSSAASIRPQPSQLQHHHQQQQLDSNSSTQLGNLPNHSHRRHKQPVNQSQNNLQSQVFPESALSINNIKHTRTSQPDSTKPASTESSTHNRDPFRISHEQQNLHPLYGMIPCSDRVSEKVFDSPSSSSSQTDRVNISTNSGSSFCSLSLPLANLYELSSSTESSKPYELSSSSTETKKLYETPSVNESIKLSETCSVNDPSKLYEMSSANKSNKLYELSPHNDSNKLYVINDAQHLSETTYDISDGHTQSNKFYDTNLANDKIMPDTTHDYRSCVKAAACAYDNYTEANIYQTAVMQAQSSYPLIPQTAYASVIVDPPQYHVANGYAVH</sequence>
<feature type="compositionally biased region" description="Polar residues" evidence="7">
    <location>
        <begin position="790"/>
        <end position="808"/>
    </location>
</feature>
<dbReference type="OrthoDB" id="6021714at2759"/>
<keyword evidence="10" id="KW-1185">Reference proteome</keyword>
<dbReference type="Pfam" id="PF00989">
    <property type="entry name" value="PAS"/>
    <property type="match status" value="1"/>
</dbReference>
<evidence type="ECO:0000256" key="5">
    <source>
        <dbReference type="ARBA" id="ARBA00023163"/>
    </source>
</evidence>
<feature type="region of interest" description="Disordered" evidence="7">
    <location>
        <begin position="524"/>
        <end position="566"/>
    </location>
</feature>
<feature type="region of interest" description="Disordered" evidence="7">
    <location>
        <begin position="790"/>
        <end position="816"/>
    </location>
</feature>
<feature type="compositionally biased region" description="Low complexity" evidence="7">
    <location>
        <begin position="766"/>
        <end position="776"/>
    </location>
</feature>
<evidence type="ECO:0000256" key="2">
    <source>
        <dbReference type="ARBA" id="ARBA00022737"/>
    </source>
</evidence>
<dbReference type="Pfam" id="PF08447">
    <property type="entry name" value="PAS_3"/>
    <property type="match status" value="1"/>
</dbReference>
<keyword evidence="5" id="KW-0804">Transcription</keyword>
<dbReference type="Gene3D" id="3.30.450.20">
    <property type="entry name" value="PAS domain"/>
    <property type="match status" value="2"/>
</dbReference>
<feature type="compositionally biased region" description="Low complexity" evidence="7">
    <location>
        <begin position="881"/>
        <end position="895"/>
    </location>
</feature>
<keyword evidence="4" id="KW-0238">DNA-binding</keyword>
<dbReference type="AlphaFoldDB" id="A0A8S3ZJQ6"/>
<feature type="compositionally biased region" description="Low complexity" evidence="7">
    <location>
        <begin position="303"/>
        <end position="321"/>
    </location>
</feature>
<feature type="region of interest" description="Disordered" evidence="7">
    <location>
        <begin position="881"/>
        <end position="904"/>
    </location>
</feature>
<feature type="compositionally biased region" description="Basic residues" evidence="7">
    <location>
        <begin position="322"/>
        <end position="331"/>
    </location>
</feature>
<keyword evidence="3" id="KW-0805">Transcription regulation</keyword>
<dbReference type="CDD" id="cd00130">
    <property type="entry name" value="PAS"/>
    <property type="match status" value="2"/>
</dbReference>
<dbReference type="Proteomes" id="UP000678393">
    <property type="component" value="Unassembled WGS sequence"/>
</dbReference>
<feature type="domain" description="PAS" evidence="8">
    <location>
        <begin position="16"/>
        <end position="79"/>
    </location>
</feature>
<feature type="compositionally biased region" description="Polar residues" evidence="7">
    <location>
        <begin position="745"/>
        <end position="757"/>
    </location>
</feature>
<dbReference type="GO" id="GO:0000981">
    <property type="term" value="F:DNA-binding transcription factor activity, RNA polymerase II-specific"/>
    <property type="evidence" value="ECO:0007669"/>
    <property type="project" value="TreeGrafter"/>
</dbReference>
<dbReference type="InterPro" id="IPR013767">
    <property type="entry name" value="PAS_fold"/>
</dbReference>
<comment type="caution">
    <text evidence="9">The sequence shown here is derived from an EMBL/GenBank/DDBJ whole genome shotgun (WGS) entry which is preliminary data.</text>
</comment>
<reference evidence="9" key="1">
    <citation type="submission" date="2021-04" db="EMBL/GenBank/DDBJ databases">
        <authorList>
            <consortium name="Molecular Ecology Group"/>
        </authorList>
    </citation>
    <scope>NUCLEOTIDE SEQUENCE</scope>
</reference>
<evidence type="ECO:0000256" key="3">
    <source>
        <dbReference type="ARBA" id="ARBA00023015"/>
    </source>
</evidence>
<dbReference type="EMBL" id="CAJHNH020002890">
    <property type="protein sequence ID" value="CAG5128005.1"/>
    <property type="molecule type" value="Genomic_DNA"/>
</dbReference>
<dbReference type="InterPro" id="IPR000014">
    <property type="entry name" value="PAS"/>
</dbReference>
<comment type="subcellular location">
    <subcellularLocation>
        <location evidence="1">Nucleus</location>
    </subcellularLocation>
</comment>
<evidence type="ECO:0000259" key="8">
    <source>
        <dbReference type="PROSITE" id="PS50112"/>
    </source>
</evidence>
<feature type="compositionally biased region" description="Polar residues" evidence="7">
    <location>
        <begin position="524"/>
        <end position="533"/>
    </location>
</feature>
<dbReference type="SMART" id="SM00086">
    <property type="entry name" value="PAC"/>
    <property type="match status" value="1"/>
</dbReference>
<dbReference type="PANTHER" id="PTHR23043">
    <property type="entry name" value="HYPOXIA-INDUCIBLE FACTOR 1 ALPHA"/>
    <property type="match status" value="1"/>
</dbReference>
<dbReference type="InterPro" id="IPR001610">
    <property type="entry name" value="PAC"/>
</dbReference>
<dbReference type="SMART" id="SM00091">
    <property type="entry name" value="PAS"/>
    <property type="match status" value="2"/>
</dbReference>
<dbReference type="FunFam" id="3.30.450.20:FF:000047">
    <property type="entry name" value="SIM bHLH transcription factor 2"/>
    <property type="match status" value="1"/>
</dbReference>
<dbReference type="GO" id="GO:0000977">
    <property type="term" value="F:RNA polymerase II transcription regulatory region sequence-specific DNA binding"/>
    <property type="evidence" value="ECO:0007669"/>
    <property type="project" value="TreeGrafter"/>
</dbReference>
<keyword evidence="6" id="KW-0539">Nucleus</keyword>
<evidence type="ECO:0000256" key="7">
    <source>
        <dbReference type="SAM" id="MobiDB-lite"/>
    </source>
</evidence>
<feature type="non-terminal residue" evidence="9">
    <location>
        <position position="1050"/>
    </location>
</feature>
<feature type="domain" description="PAS" evidence="8">
    <location>
        <begin position="172"/>
        <end position="227"/>
    </location>
</feature>
<dbReference type="PROSITE" id="PS50112">
    <property type="entry name" value="PAS"/>
    <property type="match status" value="2"/>
</dbReference>
<dbReference type="InterPro" id="IPR035965">
    <property type="entry name" value="PAS-like_dom_sf"/>
</dbReference>
<dbReference type="FunFam" id="3.30.450.20:FF:000017">
    <property type="entry name" value="SIM bHLH transcription factor 2"/>
    <property type="match status" value="1"/>
</dbReference>
<protein>
    <recommendedName>
        <fullName evidence="8">PAS domain-containing protein</fullName>
    </recommendedName>
</protein>
<name>A0A8S3ZJQ6_9EUPU</name>
<evidence type="ECO:0000256" key="6">
    <source>
        <dbReference type="ARBA" id="ARBA00023242"/>
    </source>
</evidence>
<organism evidence="9 10">
    <name type="scientific">Candidula unifasciata</name>
    <dbReference type="NCBI Taxonomy" id="100452"/>
    <lineage>
        <taxon>Eukaryota</taxon>
        <taxon>Metazoa</taxon>
        <taxon>Spiralia</taxon>
        <taxon>Lophotrochozoa</taxon>
        <taxon>Mollusca</taxon>
        <taxon>Gastropoda</taxon>
        <taxon>Heterobranchia</taxon>
        <taxon>Euthyneura</taxon>
        <taxon>Panpulmonata</taxon>
        <taxon>Eupulmonata</taxon>
        <taxon>Stylommatophora</taxon>
        <taxon>Helicina</taxon>
        <taxon>Helicoidea</taxon>
        <taxon>Geomitridae</taxon>
        <taxon>Candidula</taxon>
    </lineage>
</organism>